<dbReference type="EMBL" id="BMQB01000003">
    <property type="protein sequence ID" value="GGJ89876.1"/>
    <property type="molecule type" value="Genomic_DNA"/>
</dbReference>
<reference evidence="2" key="1">
    <citation type="journal article" date="2014" name="Int. J. Syst. Evol. Microbiol.">
        <title>Complete genome sequence of Corynebacterium casei LMG S-19264T (=DSM 44701T), isolated from a smear-ripened cheese.</title>
        <authorList>
            <consortium name="US DOE Joint Genome Institute (JGI-PGF)"/>
            <person name="Walter F."/>
            <person name="Albersmeier A."/>
            <person name="Kalinowski J."/>
            <person name="Ruckert C."/>
        </authorList>
    </citation>
    <scope>NUCLEOTIDE SEQUENCE</scope>
    <source>
        <strain evidence="2">JCM 3090</strain>
    </source>
</reference>
<accession>A0A8J3B386</accession>
<protein>
    <submittedName>
        <fullName evidence="2">Uncharacterized protein</fullName>
    </submittedName>
</protein>
<dbReference type="Proteomes" id="UP000649739">
    <property type="component" value="Unassembled WGS sequence"/>
</dbReference>
<gene>
    <name evidence="2" type="ORF">GCM10010123_19610</name>
</gene>
<organism evidence="2 3">
    <name type="scientific">Pilimelia anulata</name>
    <dbReference type="NCBI Taxonomy" id="53371"/>
    <lineage>
        <taxon>Bacteria</taxon>
        <taxon>Bacillati</taxon>
        <taxon>Actinomycetota</taxon>
        <taxon>Actinomycetes</taxon>
        <taxon>Micromonosporales</taxon>
        <taxon>Micromonosporaceae</taxon>
        <taxon>Pilimelia</taxon>
    </lineage>
</organism>
<feature type="region of interest" description="Disordered" evidence="1">
    <location>
        <begin position="249"/>
        <end position="299"/>
    </location>
</feature>
<comment type="caution">
    <text evidence="2">The sequence shown here is derived from an EMBL/GenBank/DDBJ whole genome shotgun (WGS) entry which is preliminary data.</text>
</comment>
<dbReference type="AlphaFoldDB" id="A0A8J3B386"/>
<name>A0A8J3B386_9ACTN</name>
<keyword evidence="3" id="KW-1185">Reference proteome</keyword>
<evidence type="ECO:0000313" key="3">
    <source>
        <dbReference type="Proteomes" id="UP000649739"/>
    </source>
</evidence>
<proteinExistence type="predicted"/>
<reference evidence="2" key="2">
    <citation type="submission" date="2020-09" db="EMBL/GenBank/DDBJ databases">
        <authorList>
            <person name="Sun Q."/>
            <person name="Ohkuma M."/>
        </authorList>
    </citation>
    <scope>NUCLEOTIDE SEQUENCE</scope>
    <source>
        <strain evidence="2">JCM 3090</strain>
    </source>
</reference>
<evidence type="ECO:0000313" key="2">
    <source>
        <dbReference type="EMBL" id="GGJ89876.1"/>
    </source>
</evidence>
<sequence length="299" mass="32127">MHTAAMGRLRRFHRKEQSLYDYDAVAAPSIRDYLHALTANAGMAIVPEEMQWAIANDTDVLRSWIDPAAGYAAADYHRRLLAGVICYLRDEISHSMAAIEDIASFTGGLADAVRKYCERDRDRDTHRAQFAAASRGLVALSALRADAVNWQPRNLTPAGEHRSYEVQVPADGPAGWPLVRANILTMSKLAADARGTKPISGRPVVGIVDGEVYVKVSTDHRGRTSHEAIIDVDGNWLLHGFAWQNTSASGPASAPECWAPPANCPAPPTALDVKRATEPSPRTSGAGGSPAGPSSDLEA</sequence>
<evidence type="ECO:0000256" key="1">
    <source>
        <dbReference type="SAM" id="MobiDB-lite"/>
    </source>
</evidence>